<feature type="domain" description="SLH" evidence="3">
    <location>
        <begin position="1223"/>
        <end position="1286"/>
    </location>
</feature>
<dbReference type="CDD" id="cd00198">
    <property type="entry name" value="vWFA"/>
    <property type="match status" value="1"/>
</dbReference>
<dbReference type="RefSeq" id="WP_068698666.1">
    <property type="nucleotide sequence ID" value="NZ_CP014167.1"/>
</dbReference>
<evidence type="ECO:0000256" key="1">
    <source>
        <dbReference type="ARBA" id="ARBA00022737"/>
    </source>
</evidence>
<evidence type="ECO:0008006" key="6">
    <source>
        <dbReference type="Google" id="ProtNLM"/>
    </source>
</evidence>
<evidence type="ECO:0000259" key="3">
    <source>
        <dbReference type="PROSITE" id="PS51272"/>
    </source>
</evidence>
<dbReference type="Pfam" id="PF00092">
    <property type="entry name" value="VWA"/>
    <property type="match status" value="1"/>
</dbReference>
<gene>
    <name evidence="4" type="ORF">AWM70_17915</name>
</gene>
<feature type="domain" description="SLH" evidence="3">
    <location>
        <begin position="1101"/>
        <end position="1164"/>
    </location>
</feature>
<accession>A0A1B1N4B8</accession>
<dbReference type="PROSITE" id="PS50234">
    <property type="entry name" value="VWFA"/>
    <property type="match status" value="1"/>
</dbReference>
<dbReference type="STRING" id="1462996.AWM70_17915"/>
<dbReference type="InterPro" id="IPR049319">
    <property type="entry name" value="GBS104-like_Ig"/>
</dbReference>
<dbReference type="PROSITE" id="PS51272">
    <property type="entry name" value="SLH"/>
    <property type="match status" value="3"/>
</dbReference>
<dbReference type="SUPFAM" id="SSF53300">
    <property type="entry name" value="vWA-like"/>
    <property type="match status" value="1"/>
</dbReference>
<dbReference type="KEGG" id="pyg:AWM70_17915"/>
<reference evidence="4 5" key="1">
    <citation type="submission" date="2016-01" db="EMBL/GenBank/DDBJ databases">
        <title>Complete Genome Sequence of Paenibacillus yonginensis DCY84, a novel Plant Growth-Promoting Bacteria with Elicitation of Induced Systemic Resistance.</title>
        <authorList>
            <person name="Kim Y.J."/>
            <person name="Yang D.C."/>
            <person name="Sukweenadhi J."/>
        </authorList>
    </citation>
    <scope>NUCLEOTIDE SEQUENCE [LARGE SCALE GENOMIC DNA]</scope>
    <source>
        <strain evidence="4 5">DCY84</strain>
    </source>
</reference>
<keyword evidence="5" id="KW-1185">Reference proteome</keyword>
<evidence type="ECO:0000259" key="2">
    <source>
        <dbReference type="PROSITE" id="PS50234"/>
    </source>
</evidence>
<dbReference type="Gene3D" id="3.10.20.320">
    <property type="entry name" value="Putative peptidoglycan bound protein (lpxtg motif)"/>
    <property type="match status" value="5"/>
</dbReference>
<keyword evidence="1" id="KW-0677">Repeat</keyword>
<dbReference type="EMBL" id="CP014167">
    <property type="protein sequence ID" value="ANS76225.1"/>
    <property type="molecule type" value="Genomic_DNA"/>
</dbReference>
<dbReference type="InterPro" id="IPR036465">
    <property type="entry name" value="vWFA_dom_sf"/>
</dbReference>
<dbReference type="Gene3D" id="3.40.50.410">
    <property type="entry name" value="von Willebrand factor, type A domain"/>
    <property type="match status" value="1"/>
</dbReference>
<protein>
    <recommendedName>
        <fullName evidence="6">VWFA domain-containing protein</fullName>
    </recommendedName>
</protein>
<dbReference type="InterPro" id="IPR001119">
    <property type="entry name" value="SLH_dom"/>
</dbReference>
<dbReference type="InterPro" id="IPR009459">
    <property type="entry name" value="MucBP_dom"/>
</dbReference>
<dbReference type="Pfam" id="PF21426">
    <property type="entry name" value="GBS104-like_Ig"/>
    <property type="match status" value="1"/>
</dbReference>
<dbReference type="Pfam" id="PF00395">
    <property type="entry name" value="SLH"/>
    <property type="match status" value="3"/>
</dbReference>
<sequence>MYKYFKVVMSWMCVVLVFTGFIPANLFVGSAAAASGELIWPNPGAINLTKTAVPAGEQGKWKVTLTVEGKNIQTSSDVVLLIDKSSSMRDGSRMNSAKTAAKKFVDNLLIKDANTRIALVTFGTSAAKLSDFKGTDQKAALTTEISKISAGDYGRNIEYTNIQSGLREAGNLLQGSTADNKVIVLLSDGAPTRSYEAKSAEAFNWQGGEYDFRLSNFDYSSVKGSSGDYELPKKQQYTLTGANKKKYTVSDNGIPTLSEAKLIQDQGYGIYSIGLEVGKDEDAQYVLNNVQNRGYFSSNSSDLSKVFGELSSKISYAAQDATVIDPMGDMFNLVGDPVVSQGEIKWDKGKETFTWMIGNVIEGAPATLTYTVQMDQSKNPNPNNLYPTNGTTTISYTDVNGKETSKNFEVPQVSFGKGSIKVKGYHVNVEGKPVNAEGVVVDRPDLAEQFYNDPFSQNGQESLDIGKTYSVTAKEVKGYQLKTGVSPAEVTLTLKEPTQTVWFGYANMPNSLKVEYKAGETVLEQTQELLKVQGEAVDITARTFDGYRLKDVQLSSGSGLIVKADHVTGSMPDNDVTITFNYEAAPQKVTVKYLERGTDKPLADVDSFDGVTNSEITLHPADVPGYTAEETSHSYKFTSSGAQEYVFYYTANEQTVTVKHLDAESKKELVPSTEVKGRTGETVNVTALDLQGYTATKSKDTYTITGDGPNEYVFYYTAAEQSVTVKYLDKDSGAVLANETVKSGYPGDTLELTAGEIAGYTPEEPAYSYTITTEEGQQHVFYYTANDQSVTVQYLERETLKPLEDETIVSGKTNQTVKLTAIEIPGYTPDSYTISYQLTAQPSQVQVFYYTKDVQEPVQRTVTIHYVYTDPESGEDISIADPAVQTGAVGDVLHLTAEPITVDDVVYSPTVLNYDYTIEDVEDQQYTFYYEQKEAVDVLQLLVTFLDRNTGTELGTASYQGREHDMIEIKPEPITVEDAVYKPEQSLYSYTFTGEPNQEFQVYYTLDEETEEPPVAEDQQVTVRYLQQETGAVLSAPTVKTGKPGDTLTLTAASISGYTAVNAAYIYTFTDAEGQEYIFYYTKNSTPVVTPPPTTDNNVTPLPPAPPVTALPPAPPTLDKENHYNYIFGYPDGMIKPLNNISREEVATIFYRLMDDATRSDYMINDSSFSDVGDTRWSNKAIATMQNAGIITGYLNGSFKPGQAITRAEFAAIASRFDNLDEQDNDSFSDISGHWAEKYIVSAANKGWIKGYPDGTFKPDQYITRAEAMAFINSVLNRKVAEEGISADAKMWPDNTPDKWYYEDVIEATNNHDYGRDEEGEWEIWTEVKPAHIYP</sequence>
<evidence type="ECO:0000313" key="4">
    <source>
        <dbReference type="EMBL" id="ANS76225.1"/>
    </source>
</evidence>
<feature type="domain" description="VWFA" evidence="2">
    <location>
        <begin position="77"/>
        <end position="310"/>
    </location>
</feature>
<dbReference type="Pfam" id="PF06458">
    <property type="entry name" value="MucBP"/>
    <property type="match status" value="7"/>
</dbReference>
<proteinExistence type="predicted"/>
<feature type="domain" description="SLH" evidence="3">
    <location>
        <begin position="1165"/>
        <end position="1222"/>
    </location>
</feature>
<dbReference type="PANTHER" id="PTHR43308">
    <property type="entry name" value="OUTER MEMBRANE PROTEIN ALPHA-RELATED"/>
    <property type="match status" value="1"/>
</dbReference>
<dbReference type="SMART" id="SM00327">
    <property type="entry name" value="VWA"/>
    <property type="match status" value="1"/>
</dbReference>
<dbReference type="InterPro" id="IPR002035">
    <property type="entry name" value="VWF_A"/>
</dbReference>
<dbReference type="PANTHER" id="PTHR43308:SF5">
    <property type="entry name" value="S-LAYER PROTEIN _ PEPTIDOGLYCAN ENDO-BETA-N-ACETYLGLUCOSAMINIDASE"/>
    <property type="match status" value="1"/>
</dbReference>
<dbReference type="InterPro" id="IPR051465">
    <property type="entry name" value="Cell_Envelope_Struct_Comp"/>
</dbReference>
<organism evidence="4 5">
    <name type="scientific">Paenibacillus yonginensis</name>
    <dbReference type="NCBI Taxonomy" id="1462996"/>
    <lineage>
        <taxon>Bacteria</taxon>
        <taxon>Bacillati</taxon>
        <taxon>Bacillota</taxon>
        <taxon>Bacilli</taxon>
        <taxon>Bacillales</taxon>
        <taxon>Paenibacillaceae</taxon>
        <taxon>Paenibacillus</taxon>
    </lineage>
</organism>
<dbReference type="Proteomes" id="UP000092573">
    <property type="component" value="Chromosome"/>
</dbReference>
<dbReference type="OrthoDB" id="283370at2"/>
<name>A0A1B1N4B8_9BACL</name>
<evidence type="ECO:0000313" key="5">
    <source>
        <dbReference type="Proteomes" id="UP000092573"/>
    </source>
</evidence>